<dbReference type="Gene3D" id="3.40.50.1820">
    <property type="entry name" value="alpha/beta hydrolase"/>
    <property type="match status" value="1"/>
</dbReference>
<evidence type="ECO:0000259" key="1">
    <source>
        <dbReference type="Pfam" id="PF00561"/>
    </source>
</evidence>
<organism evidence="2 3">
    <name type="scientific">Ureibacillus endophyticus</name>
    <dbReference type="NCBI Taxonomy" id="1978490"/>
    <lineage>
        <taxon>Bacteria</taxon>
        <taxon>Bacillati</taxon>
        <taxon>Bacillota</taxon>
        <taxon>Bacilli</taxon>
        <taxon>Bacillales</taxon>
        <taxon>Caryophanaceae</taxon>
        <taxon>Ureibacillus</taxon>
    </lineage>
</organism>
<keyword evidence="2" id="KW-0378">Hydrolase</keyword>
<dbReference type="AlphaFoldDB" id="A0A494YT46"/>
<dbReference type="Proteomes" id="UP000272238">
    <property type="component" value="Unassembled WGS sequence"/>
</dbReference>
<dbReference type="InterPro" id="IPR000073">
    <property type="entry name" value="AB_hydrolase_1"/>
</dbReference>
<evidence type="ECO:0000313" key="2">
    <source>
        <dbReference type="EMBL" id="RKQ13278.1"/>
    </source>
</evidence>
<dbReference type="ESTHER" id="9baci-a0a494yt46">
    <property type="family name" value="Zearalenone-hydrolase-fam2"/>
</dbReference>
<keyword evidence="3" id="KW-1185">Reference proteome</keyword>
<dbReference type="InterPro" id="IPR029058">
    <property type="entry name" value="AB_hydrolase_fold"/>
</dbReference>
<sequence>MKKRMKMIFLGLFALLAFLVGGYFYNNITYIEKPLKEMARAGFVEKQVELKDGTIINYGEGPDNEKTPLLLIHGQGMTWEDYAKVLPELSKHYHVFAVDCHGHGESDWNPEKYTAKAMAVDFIEFIDKVIGEKVVVSGHSSGGMIAAWMAAHSPDHVLGTVIEDSPFFSTEPGRRENTYVWVYGFQLYEDFKNQNKEKDYFKYSLERSYWRNMFGDFLWNRFSKEAVAYHEKHPTEPVHIKYLPPQINRIFESATYPYDRKFGETFYDNSWFEDYNQAEVLSKIESPTVFIKANTSYDGDLLMAALSDEDAERVVQLLENGQKIDVDTPGHDIHYDKPEEFTEIMVDFLQEVEKRGV</sequence>
<dbReference type="InterPro" id="IPR050266">
    <property type="entry name" value="AB_hydrolase_sf"/>
</dbReference>
<name>A0A494YT46_9BACL</name>
<dbReference type="OrthoDB" id="9773293at2"/>
<gene>
    <name evidence="2" type="ORF">D8M03_16440</name>
</gene>
<accession>A0A494YT46</accession>
<protein>
    <submittedName>
        <fullName evidence="2">Alpha/beta hydrolase</fullName>
    </submittedName>
</protein>
<dbReference type="SUPFAM" id="SSF53474">
    <property type="entry name" value="alpha/beta-Hydrolases"/>
    <property type="match status" value="1"/>
</dbReference>
<dbReference type="PANTHER" id="PTHR43798">
    <property type="entry name" value="MONOACYLGLYCEROL LIPASE"/>
    <property type="match status" value="1"/>
</dbReference>
<dbReference type="GO" id="GO:0016020">
    <property type="term" value="C:membrane"/>
    <property type="evidence" value="ECO:0007669"/>
    <property type="project" value="TreeGrafter"/>
</dbReference>
<dbReference type="Pfam" id="PF00561">
    <property type="entry name" value="Abhydrolase_1"/>
    <property type="match status" value="1"/>
</dbReference>
<proteinExistence type="predicted"/>
<dbReference type="PANTHER" id="PTHR43798:SF33">
    <property type="entry name" value="HYDROLASE, PUTATIVE (AFU_ORTHOLOGUE AFUA_2G14860)-RELATED"/>
    <property type="match status" value="1"/>
</dbReference>
<reference evidence="2 3" key="1">
    <citation type="journal article" date="2016" name="Antonie Van Leeuwenhoek">
        <title>Lysinibacillus endophyticus sp. nov., an indole-3-acetic acid producing endophytic bacterium isolated from corn root (Zea mays cv. Xinken-5).</title>
        <authorList>
            <person name="Yu J."/>
            <person name="Guan X."/>
            <person name="Liu C."/>
            <person name="Xiang W."/>
            <person name="Yu Z."/>
            <person name="Liu X."/>
            <person name="Wang G."/>
        </authorList>
    </citation>
    <scope>NUCLEOTIDE SEQUENCE [LARGE SCALE GENOMIC DNA]</scope>
    <source>
        <strain evidence="2 3">DSM 100506</strain>
    </source>
</reference>
<feature type="domain" description="AB hydrolase-1" evidence="1">
    <location>
        <begin position="68"/>
        <end position="338"/>
    </location>
</feature>
<dbReference type="EMBL" id="RBZN01000069">
    <property type="protein sequence ID" value="RKQ13278.1"/>
    <property type="molecule type" value="Genomic_DNA"/>
</dbReference>
<dbReference type="GO" id="GO:0016787">
    <property type="term" value="F:hydrolase activity"/>
    <property type="evidence" value="ECO:0007669"/>
    <property type="project" value="UniProtKB-KW"/>
</dbReference>
<dbReference type="RefSeq" id="WP_121215884.1">
    <property type="nucleotide sequence ID" value="NZ_JBBYAH010000001.1"/>
</dbReference>
<evidence type="ECO:0000313" key="3">
    <source>
        <dbReference type="Proteomes" id="UP000272238"/>
    </source>
</evidence>
<comment type="caution">
    <text evidence="2">The sequence shown here is derived from an EMBL/GenBank/DDBJ whole genome shotgun (WGS) entry which is preliminary data.</text>
</comment>